<dbReference type="PROSITE" id="PS50297">
    <property type="entry name" value="ANK_REP_REGION"/>
    <property type="match status" value="1"/>
</dbReference>
<dbReference type="EMBL" id="KX857215">
    <property type="protein sequence ID" value="ARE67236.1"/>
    <property type="molecule type" value="Genomic_DNA"/>
</dbReference>
<dbReference type="PANTHER" id="PTHR46680:SF3">
    <property type="entry name" value="NF-KAPPA-B INHIBITOR CACTUS"/>
    <property type="match status" value="1"/>
</dbReference>
<name>A0A1V0QFY1_CNPV</name>
<sequence>MYTVIMCIQLVSLYRSMYKDTDDDIIKAIEHYRINHSRSLCNEGRQDSFQECTIYRLIEFIRCFNIDDDNGEYNRKVFFPVIILHQAIEARRYNVVKYILDRNDKLDMYVDEYTQYHPLHVITSVPKSRDLLIFMISEDKLDIVNEACIRSEDIGLYKSTFIEVIKEVANGKTVFTDNDLRYLEKRIRDYEYKIASLLIAKGANINAMNRSMYTALRNTIINGNLELTKLLLDEGADKDIIYDDLNIFELSVLSKNVDVVKEIVNRYGIDYKSNDLMYNACIRGCNKVVEYLINLGFDVNQKCNFGEYPLHAACRSDSLHIVNILLSNSAIVDQESSIGNTPLMLACNNPNIVKLLLYKGANPCAINSFGMTVIETAINCTSSSKYLLVSRLILLEDIYPDVKNELGFIISMKIINENYELRNFKISCLKELDELRSIKLNTKYSLYVFITSSNKKLLSKLVNNTVIDSLSLTSYPIYFELLSNSISNAKKLRNKIESFISNIDAQSKDTYWSVLPLEIKYRVVYLLDSEYLINM</sequence>
<evidence type="ECO:0000256" key="3">
    <source>
        <dbReference type="PROSITE-ProRule" id="PRU00023"/>
    </source>
</evidence>
<dbReference type="SMART" id="SM00248">
    <property type="entry name" value="ANK"/>
    <property type="match status" value="7"/>
</dbReference>
<dbReference type="InterPro" id="IPR036770">
    <property type="entry name" value="Ankyrin_rpt-contain_sf"/>
</dbReference>
<dbReference type="InterPro" id="IPR051070">
    <property type="entry name" value="NF-kappa-B_inhibitor"/>
</dbReference>
<dbReference type="Gene3D" id="1.25.40.20">
    <property type="entry name" value="Ankyrin repeat-containing domain"/>
    <property type="match status" value="2"/>
</dbReference>
<organism evidence="5">
    <name type="scientific">Shearwaterpox virus</name>
    <dbReference type="NCBI Taxonomy" id="1974596"/>
    <lineage>
        <taxon>Viruses</taxon>
        <taxon>Varidnaviria</taxon>
        <taxon>Bamfordvirae</taxon>
        <taxon>Nucleocytoviricota</taxon>
        <taxon>Pokkesviricetes</taxon>
        <taxon>Chitovirales</taxon>
        <taxon>Poxviridae</taxon>
        <taxon>Chordopoxvirinae</taxon>
        <taxon>Avipoxvirus</taxon>
        <taxon>Avipoxvirus canarypox</taxon>
        <taxon>Canarypox virus</taxon>
    </lineage>
</organism>
<dbReference type="SUPFAM" id="SSF48403">
    <property type="entry name" value="Ankyrin repeat"/>
    <property type="match status" value="1"/>
</dbReference>
<evidence type="ECO:0000259" key="4">
    <source>
        <dbReference type="Pfam" id="PF09372"/>
    </source>
</evidence>
<gene>
    <name evidence="5" type="primary">SWPV2-017</name>
</gene>
<dbReference type="InterPro" id="IPR018272">
    <property type="entry name" value="PRANC_domain"/>
</dbReference>
<dbReference type="Proteomes" id="UP000319767">
    <property type="component" value="Segment"/>
</dbReference>
<feature type="repeat" description="ANK" evidence="3">
    <location>
        <begin position="305"/>
        <end position="337"/>
    </location>
</feature>
<dbReference type="Pfam" id="PF09372">
    <property type="entry name" value="PRANC"/>
    <property type="match status" value="1"/>
</dbReference>
<accession>A0A1V0QFY1</accession>
<dbReference type="Pfam" id="PF12796">
    <property type="entry name" value="Ank_2"/>
    <property type="match status" value="2"/>
</dbReference>
<dbReference type="PANTHER" id="PTHR46680">
    <property type="entry name" value="NF-KAPPA-B INHIBITOR ALPHA"/>
    <property type="match status" value="1"/>
</dbReference>
<feature type="domain" description="PRANC" evidence="4">
    <location>
        <begin position="442"/>
        <end position="535"/>
    </location>
</feature>
<protein>
    <submittedName>
        <fullName evidence="5">SWPV2-ORF017</fullName>
    </submittedName>
</protein>
<proteinExistence type="predicted"/>
<dbReference type="PROSITE" id="PS50088">
    <property type="entry name" value="ANK_REPEAT"/>
    <property type="match status" value="2"/>
</dbReference>
<reference evidence="5" key="1">
    <citation type="journal article" date="2017" name="BMC Genomics">
        <title>Genomic characterization of two novel pathogenic avipoxviruses isolated from pacific shearwaters (Ardenna spp.).</title>
        <authorList>
            <person name="Sarker S."/>
            <person name="Das S."/>
            <person name="Lavers J.L."/>
            <person name="Hutton I."/>
            <person name="Helbig K."/>
            <person name="Imbery J."/>
            <person name="Upton C."/>
            <person name="Raidal S.R."/>
        </authorList>
    </citation>
    <scope>NUCLEOTIDE SEQUENCE [LARGE SCALE GENOMIC DNA]</scope>
    <source>
        <strain evidence="5">SWPV-2</strain>
    </source>
</reference>
<evidence type="ECO:0000313" key="5">
    <source>
        <dbReference type="EMBL" id="ARE67236.1"/>
    </source>
</evidence>
<dbReference type="InterPro" id="IPR002110">
    <property type="entry name" value="Ankyrin_rpt"/>
</dbReference>
<evidence type="ECO:0000256" key="2">
    <source>
        <dbReference type="ARBA" id="ARBA00023043"/>
    </source>
</evidence>
<keyword evidence="2 3" id="KW-0040">ANK repeat</keyword>
<evidence type="ECO:0000256" key="1">
    <source>
        <dbReference type="ARBA" id="ARBA00022737"/>
    </source>
</evidence>
<feature type="repeat" description="ANK" evidence="3">
    <location>
        <begin position="211"/>
        <end position="243"/>
    </location>
</feature>
<keyword evidence="1" id="KW-0677">Repeat</keyword>